<dbReference type="Proteomes" id="UP000008912">
    <property type="component" value="Unassembled WGS sequence"/>
</dbReference>
<dbReference type="InterPro" id="IPR000079">
    <property type="entry name" value="HMGN_fam"/>
</dbReference>
<feature type="compositionally biased region" description="Basic and acidic residues" evidence="5">
    <location>
        <begin position="37"/>
        <end position="50"/>
    </location>
</feature>
<evidence type="ECO:0000256" key="1">
    <source>
        <dbReference type="ARBA" id="ARBA00004123"/>
    </source>
</evidence>
<comment type="similarity">
    <text evidence="2">Belongs to the HMGN family.</text>
</comment>
<dbReference type="AlphaFoldDB" id="A0A7N5K4A3"/>
<dbReference type="SMART" id="SM00527">
    <property type="entry name" value="HMG17"/>
    <property type="match status" value="1"/>
</dbReference>
<keyword evidence="7" id="KW-1185">Reference proteome</keyword>
<dbReference type="PRINTS" id="PR00925">
    <property type="entry name" value="NONHISHMG17"/>
</dbReference>
<keyword evidence="3" id="KW-0238">DNA-binding</keyword>
<evidence type="ECO:0000256" key="3">
    <source>
        <dbReference type="ARBA" id="ARBA00023125"/>
    </source>
</evidence>
<sequence>MQIPKGKFSSTEEVAKENPKRRSSRLSANRLPANVETKLKMVAVKDKSSEQKVQTRGKESKGKTG</sequence>
<feature type="region of interest" description="Disordered" evidence="5">
    <location>
        <begin position="1"/>
        <end position="65"/>
    </location>
</feature>
<evidence type="ECO:0000256" key="5">
    <source>
        <dbReference type="SAM" id="MobiDB-lite"/>
    </source>
</evidence>
<evidence type="ECO:0000313" key="7">
    <source>
        <dbReference type="Proteomes" id="UP000008912"/>
    </source>
</evidence>
<keyword evidence="4" id="KW-0539">Nucleus</keyword>
<feature type="compositionally biased region" description="Basic and acidic residues" evidence="5">
    <location>
        <begin position="56"/>
        <end position="65"/>
    </location>
</feature>
<dbReference type="Ensembl" id="ENSAMET00000044104.1">
    <property type="protein sequence ID" value="ENSAMEP00000034804.1"/>
    <property type="gene ID" value="ENSAMEG00000026478.1"/>
</dbReference>
<name>A0A7N5K4A3_AILME</name>
<dbReference type="GO" id="GO:0031492">
    <property type="term" value="F:nucleosomal DNA binding"/>
    <property type="evidence" value="ECO:0007669"/>
    <property type="project" value="InterPro"/>
</dbReference>
<organism evidence="6 7">
    <name type="scientific">Ailuropoda melanoleuca</name>
    <name type="common">Giant panda</name>
    <dbReference type="NCBI Taxonomy" id="9646"/>
    <lineage>
        <taxon>Eukaryota</taxon>
        <taxon>Metazoa</taxon>
        <taxon>Chordata</taxon>
        <taxon>Craniata</taxon>
        <taxon>Vertebrata</taxon>
        <taxon>Euteleostomi</taxon>
        <taxon>Mammalia</taxon>
        <taxon>Eutheria</taxon>
        <taxon>Laurasiatheria</taxon>
        <taxon>Carnivora</taxon>
        <taxon>Caniformia</taxon>
        <taxon>Ursidae</taxon>
        <taxon>Ailuropoda</taxon>
    </lineage>
</organism>
<evidence type="ECO:0000313" key="6">
    <source>
        <dbReference type="Ensembl" id="ENSAMEP00000034804.1"/>
    </source>
</evidence>
<comment type="subcellular location">
    <subcellularLocation>
        <location evidence="1">Nucleus</location>
    </subcellularLocation>
</comment>
<dbReference type="GeneTree" id="ENSGT01150000288961"/>
<reference evidence="6" key="3">
    <citation type="submission" date="2025-09" db="UniProtKB">
        <authorList>
            <consortium name="Ensembl"/>
        </authorList>
    </citation>
    <scope>IDENTIFICATION</scope>
</reference>
<proteinExistence type="inferred from homology"/>
<dbReference type="GO" id="GO:0000785">
    <property type="term" value="C:chromatin"/>
    <property type="evidence" value="ECO:0007669"/>
    <property type="project" value="InterPro"/>
</dbReference>
<protein>
    <submittedName>
        <fullName evidence="6">Uncharacterized protein</fullName>
    </submittedName>
</protein>
<dbReference type="GO" id="GO:0005634">
    <property type="term" value="C:nucleus"/>
    <property type="evidence" value="ECO:0007669"/>
    <property type="project" value="UniProtKB-SubCell"/>
</dbReference>
<reference evidence="6" key="2">
    <citation type="submission" date="2025-08" db="UniProtKB">
        <authorList>
            <consortium name="Ensembl"/>
        </authorList>
    </citation>
    <scope>IDENTIFICATION</scope>
</reference>
<dbReference type="InParanoid" id="A0A7N5K4A3"/>
<dbReference type="Pfam" id="PF01101">
    <property type="entry name" value="HMG14_17"/>
    <property type="match status" value="1"/>
</dbReference>
<evidence type="ECO:0000256" key="2">
    <source>
        <dbReference type="ARBA" id="ARBA00007696"/>
    </source>
</evidence>
<accession>A0A7N5K4A3</accession>
<reference evidence="6 7" key="1">
    <citation type="journal article" date="2010" name="Nature">
        <title>The sequence and de novo assembly of the giant panda genome.</title>
        <authorList>
            <person name="Li R."/>
            <person name="Fan W."/>
            <person name="Tian G."/>
            <person name="Zhu H."/>
            <person name="He L."/>
            <person name="Cai J."/>
            <person name="Huang Q."/>
            <person name="Cai Q."/>
            <person name="Li B."/>
            <person name="Bai Y."/>
            <person name="Zhang Z."/>
            <person name="Zhang Y."/>
            <person name="Wang W."/>
            <person name="Li J."/>
            <person name="Wei F."/>
            <person name="Li H."/>
            <person name="Jian M."/>
            <person name="Li J."/>
            <person name="Zhang Z."/>
            <person name="Nielsen R."/>
            <person name="Li D."/>
            <person name="Gu W."/>
            <person name="Yang Z."/>
            <person name="Xuan Z."/>
            <person name="Ryder O.A."/>
            <person name="Leung F.C."/>
            <person name="Zhou Y."/>
            <person name="Cao J."/>
            <person name="Sun X."/>
            <person name="Fu Y."/>
            <person name="Fang X."/>
            <person name="Guo X."/>
            <person name="Wang B."/>
            <person name="Hou R."/>
            <person name="Shen F."/>
            <person name="Mu B."/>
            <person name="Ni P."/>
            <person name="Lin R."/>
            <person name="Qian W."/>
            <person name="Wang G."/>
            <person name="Yu C."/>
            <person name="Nie W."/>
            <person name="Wang J."/>
            <person name="Wu Z."/>
            <person name="Liang H."/>
            <person name="Min J."/>
            <person name="Wu Q."/>
            <person name="Cheng S."/>
            <person name="Ruan J."/>
            <person name="Wang M."/>
            <person name="Shi Z."/>
            <person name="Wen M."/>
            <person name="Liu B."/>
            <person name="Ren X."/>
            <person name="Zheng H."/>
            <person name="Dong D."/>
            <person name="Cook K."/>
            <person name="Shan G."/>
            <person name="Zhang H."/>
            <person name="Kosiol C."/>
            <person name="Xie X."/>
            <person name="Lu Z."/>
            <person name="Zheng H."/>
            <person name="Li Y."/>
            <person name="Steiner C.C."/>
            <person name="Lam T.T."/>
            <person name="Lin S."/>
            <person name="Zhang Q."/>
            <person name="Li G."/>
            <person name="Tian J."/>
            <person name="Gong T."/>
            <person name="Liu H."/>
            <person name="Zhang D."/>
            <person name="Fang L."/>
            <person name="Ye C."/>
            <person name="Zhang J."/>
            <person name="Hu W."/>
            <person name="Xu A."/>
            <person name="Ren Y."/>
            <person name="Zhang G."/>
            <person name="Bruford M.W."/>
            <person name="Li Q."/>
            <person name="Ma L."/>
            <person name="Guo Y."/>
            <person name="An N."/>
            <person name="Hu Y."/>
            <person name="Zheng Y."/>
            <person name="Shi Y."/>
            <person name="Li Z."/>
            <person name="Liu Q."/>
            <person name="Chen Y."/>
            <person name="Zhao J."/>
            <person name="Qu N."/>
            <person name="Zhao S."/>
            <person name="Tian F."/>
            <person name="Wang X."/>
            <person name="Wang H."/>
            <person name="Xu L."/>
            <person name="Liu X."/>
            <person name="Vinar T."/>
            <person name="Wang Y."/>
            <person name="Lam T.W."/>
            <person name="Yiu S.M."/>
            <person name="Liu S."/>
            <person name="Zhang H."/>
            <person name="Li D."/>
            <person name="Huang Y."/>
            <person name="Wang X."/>
            <person name="Yang G."/>
            <person name="Jiang Z."/>
            <person name="Wang J."/>
            <person name="Qin N."/>
            <person name="Li L."/>
            <person name="Li J."/>
            <person name="Bolund L."/>
            <person name="Kristiansen K."/>
            <person name="Wong G.K."/>
            <person name="Olson M."/>
            <person name="Zhang X."/>
            <person name="Li S."/>
            <person name="Yang H."/>
            <person name="Wang J."/>
            <person name="Wang J."/>
        </authorList>
    </citation>
    <scope>NUCLEOTIDE SEQUENCE [LARGE SCALE GENOMIC DNA]</scope>
</reference>
<evidence type="ECO:0000256" key="4">
    <source>
        <dbReference type="ARBA" id="ARBA00023242"/>
    </source>
</evidence>